<dbReference type="NCBIfam" id="TIGR00254">
    <property type="entry name" value="GGDEF"/>
    <property type="match status" value="1"/>
</dbReference>
<dbReference type="Gene3D" id="3.20.20.450">
    <property type="entry name" value="EAL domain"/>
    <property type="match status" value="1"/>
</dbReference>
<name>A0A4Y8Q963_9BACL</name>
<dbReference type="SUPFAM" id="SSF54631">
    <property type="entry name" value="CBS-domain pair"/>
    <property type="match status" value="1"/>
</dbReference>
<dbReference type="EMBL" id="MYFO01000002">
    <property type="protein sequence ID" value="TFE91276.1"/>
    <property type="molecule type" value="Genomic_DNA"/>
</dbReference>
<evidence type="ECO:0008006" key="5">
    <source>
        <dbReference type="Google" id="ProtNLM"/>
    </source>
</evidence>
<keyword evidence="4" id="KW-1185">Reference proteome</keyword>
<evidence type="ECO:0000259" key="1">
    <source>
        <dbReference type="PROSITE" id="PS50883"/>
    </source>
</evidence>
<dbReference type="InterPro" id="IPR029787">
    <property type="entry name" value="Nucleotide_cyclase"/>
</dbReference>
<dbReference type="SUPFAM" id="SSF55073">
    <property type="entry name" value="Nucleotide cyclase"/>
    <property type="match status" value="1"/>
</dbReference>
<dbReference type="CDD" id="cd01949">
    <property type="entry name" value="GGDEF"/>
    <property type="match status" value="1"/>
</dbReference>
<dbReference type="OrthoDB" id="9813903at2"/>
<gene>
    <name evidence="3" type="ORF">B5M42_02185</name>
</gene>
<dbReference type="InterPro" id="IPR050706">
    <property type="entry name" value="Cyclic-di-GMP_PDE-like"/>
</dbReference>
<dbReference type="Pfam" id="PF00990">
    <property type="entry name" value="GGDEF"/>
    <property type="match status" value="1"/>
</dbReference>
<dbReference type="SMART" id="SM00052">
    <property type="entry name" value="EAL"/>
    <property type="match status" value="1"/>
</dbReference>
<evidence type="ECO:0000259" key="2">
    <source>
        <dbReference type="PROSITE" id="PS50887"/>
    </source>
</evidence>
<dbReference type="InterPro" id="IPR043128">
    <property type="entry name" value="Rev_trsase/Diguanyl_cyclase"/>
</dbReference>
<dbReference type="InterPro" id="IPR000160">
    <property type="entry name" value="GGDEF_dom"/>
</dbReference>
<sequence length="602" mass="66751">MMPMAFQSFAQPRSRQDAVELTEPFLRIMEEQSIYSVYQPIVSLQDGTVFGYEALTRGPAGSGLEAPQLLFQYAQEQGRLYALERLSREKAIAGARLAQRQPLFINVSAQVLSDPQFVPGQTLELLQASGMTPAQVVFEITERSSIEDFTRAQKVLEHYRRQGYRIAIDDAGAGYSSLQAIAELQPDFIKIDRSLIQGLHQIKVKEYIVETFVTFAHKMNIQLIAEGIEEPDELVKLTHMGVHHAQGYLLGRPGPGPADVPPLCRTLIAQHQRLLMTGGGWMIGDLAAPAQVFEGSDRISAAADYFKRYPEATGAVVVRQGTPVGLLMRERLFQQLAGQYGFSLFWNRSIEQAMDPAPLIVDERLPVERVSQMATSRSIRNLYDLVIITSGGKMAGVASVRAMLESITNARMESARVASPLTGLPGNLQINRELSKRLVESQPFCVIYGDLDFFKWFNDKFGFQKGDSLIQYTADCLQTAMAACGTPHDFIGHVGGDDFIVISLSEEPERLCREMLRRFEAGVMTLYEPDQWMDVEDRMGNRADSDGVSLSLSLLIILQETAVTPELISQAAARLKKQAKAHKGSVVCSRTIGALEEAARPE</sequence>
<proteinExistence type="predicted"/>
<organism evidence="3 4">
    <name type="scientific">Paenibacillus athensensis</name>
    <dbReference type="NCBI Taxonomy" id="1967502"/>
    <lineage>
        <taxon>Bacteria</taxon>
        <taxon>Bacillati</taxon>
        <taxon>Bacillota</taxon>
        <taxon>Bacilli</taxon>
        <taxon>Bacillales</taxon>
        <taxon>Paenibacillaceae</taxon>
        <taxon>Paenibacillus</taxon>
    </lineage>
</organism>
<reference evidence="3 4" key="1">
    <citation type="submission" date="2017-03" db="EMBL/GenBank/DDBJ databases">
        <title>Isolation of Levoglucosan Utilizing Bacteria.</title>
        <authorList>
            <person name="Arya A.S."/>
        </authorList>
    </citation>
    <scope>NUCLEOTIDE SEQUENCE [LARGE SCALE GENOMIC DNA]</scope>
    <source>
        <strain evidence="3 4">MEC069</strain>
    </source>
</reference>
<dbReference type="InterPro" id="IPR001633">
    <property type="entry name" value="EAL_dom"/>
</dbReference>
<dbReference type="SUPFAM" id="SSF141868">
    <property type="entry name" value="EAL domain-like"/>
    <property type="match status" value="1"/>
</dbReference>
<dbReference type="PROSITE" id="PS50883">
    <property type="entry name" value="EAL"/>
    <property type="match status" value="1"/>
</dbReference>
<protein>
    <recommendedName>
        <fullName evidence="5">Diguanylate cyclase</fullName>
    </recommendedName>
</protein>
<comment type="caution">
    <text evidence="3">The sequence shown here is derived from an EMBL/GenBank/DDBJ whole genome shotgun (WGS) entry which is preliminary data.</text>
</comment>
<dbReference type="CDD" id="cd01948">
    <property type="entry name" value="EAL"/>
    <property type="match status" value="1"/>
</dbReference>
<evidence type="ECO:0000313" key="4">
    <source>
        <dbReference type="Proteomes" id="UP000298246"/>
    </source>
</evidence>
<evidence type="ECO:0000313" key="3">
    <source>
        <dbReference type="EMBL" id="TFE91276.1"/>
    </source>
</evidence>
<dbReference type="AlphaFoldDB" id="A0A4Y8Q963"/>
<dbReference type="InterPro" id="IPR035919">
    <property type="entry name" value="EAL_sf"/>
</dbReference>
<dbReference type="Gene3D" id="3.30.70.270">
    <property type="match status" value="1"/>
</dbReference>
<dbReference type="InterPro" id="IPR046342">
    <property type="entry name" value="CBS_dom_sf"/>
</dbReference>
<dbReference type="Gene3D" id="3.10.580.10">
    <property type="entry name" value="CBS-domain"/>
    <property type="match status" value="1"/>
</dbReference>
<dbReference type="PANTHER" id="PTHR33121">
    <property type="entry name" value="CYCLIC DI-GMP PHOSPHODIESTERASE PDEF"/>
    <property type="match status" value="1"/>
</dbReference>
<dbReference type="PROSITE" id="PS50887">
    <property type="entry name" value="GGDEF"/>
    <property type="match status" value="1"/>
</dbReference>
<feature type="domain" description="GGDEF" evidence="2">
    <location>
        <begin position="442"/>
        <end position="591"/>
    </location>
</feature>
<dbReference type="PANTHER" id="PTHR33121:SF76">
    <property type="entry name" value="SIGNALING PROTEIN"/>
    <property type="match status" value="1"/>
</dbReference>
<dbReference type="Pfam" id="PF00563">
    <property type="entry name" value="EAL"/>
    <property type="match status" value="1"/>
</dbReference>
<dbReference type="Proteomes" id="UP000298246">
    <property type="component" value="Unassembled WGS sequence"/>
</dbReference>
<feature type="domain" description="EAL" evidence="1">
    <location>
        <begin position="18"/>
        <end position="267"/>
    </location>
</feature>
<dbReference type="GO" id="GO:0071111">
    <property type="term" value="F:cyclic-guanylate-specific phosphodiesterase activity"/>
    <property type="evidence" value="ECO:0007669"/>
    <property type="project" value="InterPro"/>
</dbReference>
<dbReference type="SMART" id="SM00267">
    <property type="entry name" value="GGDEF"/>
    <property type="match status" value="1"/>
</dbReference>
<accession>A0A4Y8Q963</accession>